<dbReference type="InterPro" id="IPR050628">
    <property type="entry name" value="SNF2_RAD54_helicase_TF"/>
</dbReference>
<dbReference type="PANTHER" id="PTHR45626">
    <property type="entry name" value="TRANSCRIPTION TERMINATION FACTOR 2-RELATED"/>
    <property type="match status" value="1"/>
</dbReference>
<dbReference type="Gene3D" id="3.40.50.10810">
    <property type="entry name" value="Tandem AAA-ATPase domain"/>
    <property type="match status" value="1"/>
</dbReference>
<name>A0A5N6HHD2_ASPFL</name>
<dbReference type="GO" id="GO:0005634">
    <property type="term" value="C:nucleus"/>
    <property type="evidence" value="ECO:0007669"/>
    <property type="project" value="TreeGrafter"/>
</dbReference>
<dbReference type="InterPro" id="IPR038718">
    <property type="entry name" value="SNF2-like_sf"/>
</dbReference>
<reference evidence="6" key="1">
    <citation type="submission" date="2019-04" db="EMBL/GenBank/DDBJ databases">
        <title>Friends and foes A comparative genomics study of 23 Aspergillus species from section Flavi.</title>
        <authorList>
            <consortium name="DOE Joint Genome Institute"/>
            <person name="Kjaerbolling I."/>
            <person name="Vesth T."/>
            <person name="Frisvad J.C."/>
            <person name="Nybo J.L."/>
            <person name="Theobald S."/>
            <person name="Kildgaard S."/>
            <person name="Isbrandt T."/>
            <person name="Kuo A."/>
            <person name="Sato A."/>
            <person name="Lyhne E.K."/>
            <person name="Kogle M.E."/>
            <person name="Wiebenga A."/>
            <person name="Kun R.S."/>
            <person name="Lubbers R.J."/>
            <person name="Makela M.R."/>
            <person name="Barry K."/>
            <person name="Chovatia M."/>
            <person name="Clum A."/>
            <person name="Daum C."/>
            <person name="Haridas S."/>
            <person name="He G."/>
            <person name="LaButti K."/>
            <person name="Lipzen A."/>
            <person name="Mondo S."/>
            <person name="Riley R."/>
            <person name="Salamov A."/>
            <person name="Simmons B.A."/>
            <person name="Magnuson J.K."/>
            <person name="Henrissat B."/>
            <person name="Mortensen U.H."/>
            <person name="Larsen T.O."/>
            <person name="Devries R.P."/>
            <person name="Grigoriev I.V."/>
            <person name="Machida M."/>
            <person name="Baker S.E."/>
            <person name="Andersen M.R."/>
        </authorList>
    </citation>
    <scope>NUCLEOTIDE SEQUENCE [LARGE SCALE GENOMIC DNA]</scope>
    <source>
        <strain evidence="6">CBS 121.62</strain>
    </source>
</reference>
<evidence type="ECO:0000256" key="4">
    <source>
        <dbReference type="SAM" id="MobiDB-lite"/>
    </source>
</evidence>
<evidence type="ECO:0000256" key="3">
    <source>
        <dbReference type="ARBA" id="ARBA00022840"/>
    </source>
</evidence>
<sequence>MAKRKNAVCGAAKASQEAKRARLAEQNPAPVPPARSSQAAHISVLEQEREASVPASPRPLRPQIANMGTLCGSFFNGVWWMLQQERSPIRGGILADDCGLGKTLTTLAFIYKASFLPLVGKFYKPTLILAPAGVVSTWATQLTESFRHVMPFYVFHGFRSQISDPVQKSRTLENMTKLRDMLEKLGLPIHVPSPSSHFFIRCVFSWGSTSCSTCIHTFENPKKKTFT</sequence>
<dbReference type="SUPFAM" id="SSF52540">
    <property type="entry name" value="P-loop containing nucleoside triphosphate hydrolases"/>
    <property type="match status" value="1"/>
</dbReference>
<accession>A0A5N6HHD2</accession>
<proteinExistence type="predicted"/>
<dbReference type="VEuPathDB" id="FungiDB:AFLA_011660"/>
<dbReference type="GO" id="GO:0005524">
    <property type="term" value="F:ATP binding"/>
    <property type="evidence" value="ECO:0007669"/>
    <property type="project" value="UniProtKB-KW"/>
</dbReference>
<gene>
    <name evidence="6" type="ORF">BDV35DRAFT_386702</name>
</gene>
<keyword evidence="2" id="KW-0378">Hydrolase</keyword>
<keyword evidence="1" id="KW-0547">Nucleotide-binding</keyword>
<evidence type="ECO:0000256" key="2">
    <source>
        <dbReference type="ARBA" id="ARBA00022801"/>
    </source>
</evidence>
<dbReference type="AlphaFoldDB" id="A0A5N6HHD2"/>
<dbReference type="InterPro" id="IPR000330">
    <property type="entry name" value="SNF2_N"/>
</dbReference>
<evidence type="ECO:0000313" key="6">
    <source>
        <dbReference type="EMBL" id="KAB8253129.1"/>
    </source>
</evidence>
<evidence type="ECO:0000256" key="1">
    <source>
        <dbReference type="ARBA" id="ARBA00022741"/>
    </source>
</evidence>
<keyword evidence="3" id="KW-0067">ATP-binding</keyword>
<dbReference type="InterPro" id="IPR027417">
    <property type="entry name" value="P-loop_NTPase"/>
</dbReference>
<dbReference type="GO" id="GO:0008094">
    <property type="term" value="F:ATP-dependent activity, acting on DNA"/>
    <property type="evidence" value="ECO:0007669"/>
    <property type="project" value="TreeGrafter"/>
</dbReference>
<dbReference type="EMBL" id="ML734552">
    <property type="protein sequence ID" value="KAB8253129.1"/>
    <property type="molecule type" value="Genomic_DNA"/>
</dbReference>
<evidence type="ECO:0000259" key="5">
    <source>
        <dbReference type="Pfam" id="PF00176"/>
    </source>
</evidence>
<dbReference type="Proteomes" id="UP000325434">
    <property type="component" value="Unassembled WGS sequence"/>
</dbReference>
<dbReference type="GO" id="GO:0006281">
    <property type="term" value="P:DNA repair"/>
    <property type="evidence" value="ECO:0007669"/>
    <property type="project" value="TreeGrafter"/>
</dbReference>
<protein>
    <recommendedName>
        <fullName evidence="5">SNF2 N-terminal domain-containing protein</fullName>
    </recommendedName>
</protein>
<dbReference type="Pfam" id="PF00176">
    <property type="entry name" value="SNF2-rel_dom"/>
    <property type="match status" value="1"/>
</dbReference>
<dbReference type="VEuPathDB" id="FungiDB:F9C07_10396"/>
<dbReference type="GO" id="GO:0016787">
    <property type="term" value="F:hydrolase activity"/>
    <property type="evidence" value="ECO:0007669"/>
    <property type="project" value="UniProtKB-KW"/>
</dbReference>
<feature type="domain" description="SNF2 N-terminal" evidence="5">
    <location>
        <begin position="76"/>
        <end position="161"/>
    </location>
</feature>
<feature type="region of interest" description="Disordered" evidence="4">
    <location>
        <begin position="19"/>
        <end position="40"/>
    </location>
</feature>
<organism evidence="6">
    <name type="scientific">Aspergillus flavus</name>
    <dbReference type="NCBI Taxonomy" id="5059"/>
    <lineage>
        <taxon>Eukaryota</taxon>
        <taxon>Fungi</taxon>
        <taxon>Dikarya</taxon>
        <taxon>Ascomycota</taxon>
        <taxon>Pezizomycotina</taxon>
        <taxon>Eurotiomycetes</taxon>
        <taxon>Eurotiomycetidae</taxon>
        <taxon>Eurotiales</taxon>
        <taxon>Aspergillaceae</taxon>
        <taxon>Aspergillus</taxon>
        <taxon>Aspergillus subgen. Circumdati</taxon>
    </lineage>
</organism>